<keyword evidence="1" id="KW-0472">Membrane</keyword>
<proteinExistence type="predicted"/>
<dbReference type="GO" id="GO:0043683">
    <property type="term" value="P:type IV pilus assembly"/>
    <property type="evidence" value="ECO:0007669"/>
    <property type="project" value="InterPro"/>
</dbReference>
<evidence type="ECO:0000256" key="1">
    <source>
        <dbReference type="SAM" id="Phobius"/>
    </source>
</evidence>
<sequence length="291" mass="31835">MNNNYISSASKANQGGFSLVELMITLTLGLIISGAIIQVLVSSSVTNKLNQAVSQVQESGRFIMSRLSREFYEVGRYDLITANVDASVDIVAESAYIQNNPVAIPGDFINSATLGSIQTTSGGNDKLVVNLLAANDCTGNKHGYPVDVEFHVVNHYFVVGSELKCTGFDGRVLRGLKAQTVSPVTVTLLDNIESFQIQFGVSDTVTTSQGQAVTYVTPDQIGNLRTLNQQVVSLRWALMLKSYQNEVRQTNAQKFALLNEAAKTMDTAHYYQVFSKTLALRNMKNFVRSSR</sequence>
<dbReference type="InterPro" id="IPR032092">
    <property type="entry name" value="PilW"/>
</dbReference>
<keyword evidence="3" id="KW-1185">Reference proteome</keyword>
<dbReference type="AlphaFoldDB" id="A0A6N9TB97"/>
<dbReference type="Proteomes" id="UP000471381">
    <property type="component" value="Unassembled WGS sequence"/>
</dbReference>
<comment type="caution">
    <text evidence="2">The sequence shown here is derived from an EMBL/GenBank/DDBJ whole genome shotgun (WGS) entry which is preliminary data.</text>
</comment>
<dbReference type="Pfam" id="PF07963">
    <property type="entry name" value="N_methyl"/>
    <property type="match status" value="1"/>
</dbReference>
<keyword evidence="1" id="KW-1133">Transmembrane helix</keyword>
<dbReference type="PROSITE" id="PS00409">
    <property type="entry name" value="PROKAR_NTER_METHYL"/>
    <property type="match status" value="1"/>
</dbReference>
<dbReference type="Pfam" id="PF16074">
    <property type="entry name" value="PilW"/>
    <property type="match status" value="1"/>
</dbReference>
<accession>A0A6N9TB97</accession>
<keyword evidence="1" id="KW-0812">Transmembrane</keyword>
<dbReference type="RefSeq" id="WP_163105003.1">
    <property type="nucleotide sequence ID" value="NZ_JAAAWO010000001.1"/>
</dbReference>
<dbReference type="EMBL" id="JAAAWO010000001">
    <property type="protein sequence ID" value="NDW14401.1"/>
    <property type="molecule type" value="Genomic_DNA"/>
</dbReference>
<gene>
    <name evidence="2" type="ORF">GTQ48_02490</name>
</gene>
<dbReference type="InterPro" id="IPR012902">
    <property type="entry name" value="N_methyl_site"/>
</dbReference>
<reference evidence="2 3" key="1">
    <citation type="submission" date="2020-01" db="EMBL/GenBank/DDBJ databases">
        <title>Genomes of bacteria type strains.</title>
        <authorList>
            <person name="Chen J."/>
            <person name="Zhu S."/>
            <person name="Yang J."/>
        </authorList>
    </citation>
    <scope>NUCLEOTIDE SEQUENCE [LARGE SCALE GENOMIC DNA]</scope>
    <source>
        <strain evidence="2 3">LMG 24078</strain>
    </source>
</reference>
<protein>
    <submittedName>
        <fullName evidence="2">Prepilin-type N-terminal cleavage/methylation domain-containing protein</fullName>
    </submittedName>
</protein>
<evidence type="ECO:0000313" key="3">
    <source>
        <dbReference type="Proteomes" id="UP000471381"/>
    </source>
</evidence>
<evidence type="ECO:0000313" key="2">
    <source>
        <dbReference type="EMBL" id="NDW14401.1"/>
    </source>
</evidence>
<dbReference type="NCBIfam" id="TIGR02532">
    <property type="entry name" value="IV_pilin_GFxxxE"/>
    <property type="match status" value="1"/>
</dbReference>
<organism evidence="2 3">
    <name type="scientific">Alteromonas genovensis</name>
    <dbReference type="NCBI Taxonomy" id="471225"/>
    <lineage>
        <taxon>Bacteria</taxon>
        <taxon>Pseudomonadati</taxon>
        <taxon>Pseudomonadota</taxon>
        <taxon>Gammaproteobacteria</taxon>
        <taxon>Alteromonadales</taxon>
        <taxon>Alteromonadaceae</taxon>
        <taxon>Alteromonas/Salinimonas group</taxon>
        <taxon>Alteromonas</taxon>
    </lineage>
</organism>
<feature type="transmembrane region" description="Helical" evidence="1">
    <location>
        <begin position="20"/>
        <end position="41"/>
    </location>
</feature>
<name>A0A6N9TB97_9ALTE</name>